<name>A0A850NSR6_9PROT</name>
<dbReference type="GO" id="GO:0003842">
    <property type="term" value="F:L-glutamate gamma-semialdehyde dehydrogenase activity"/>
    <property type="evidence" value="ECO:0007669"/>
    <property type="project" value="UniProtKB-EC"/>
</dbReference>
<keyword evidence="4" id="KW-0520">NAD</keyword>
<feature type="non-terminal residue" evidence="7">
    <location>
        <position position="1"/>
    </location>
</feature>
<sequence>GDAATGQALTADPRCDGVMFTGSTTVGRQIAITLAGRLAADGRPVPLIAETGGQNAIVVDSSALPEQVAIDVLTSAFNSAGQRCSAARILCLPTATAEHVLGLLRGAMSALRLGPPERLSSDIGPMISAAAVDRVAAHVGRLHGWGRPVYTAPFAPSGGHFLSPTLIEIASVEEIGAEVFGPVLHVVRYGEGELESLVDRIAALGYGLTFGVQSRLRERAAALVERSGAGNAYVNRNTIGAVVGAQPFGGHGLSGTGPKAGGPLILRRLMAHAPAAPRLPRAKSLPGAFVIWRSWLHGNKFVELTDGQEQTALGAAETLPAPVGERNVYRLVPRGAGLCLATDRAGLYRQIGAVLAAGSRAIVTEDDAQRLGGLDRLSVFLDGEIRRMSRKAAFAAADFALVEPGTPWQTLQELATGAHRIVPLFAPDDTGHYPGELLVSERSESINTAAIGGDVTLLSLA</sequence>
<comment type="catalytic activity">
    <reaction evidence="5">
        <text>L-glutamate 5-semialdehyde + NAD(+) + H2O = L-glutamate + NADH + 2 H(+)</text>
        <dbReference type="Rhea" id="RHEA:30235"/>
        <dbReference type="ChEBI" id="CHEBI:15377"/>
        <dbReference type="ChEBI" id="CHEBI:15378"/>
        <dbReference type="ChEBI" id="CHEBI:29985"/>
        <dbReference type="ChEBI" id="CHEBI:57540"/>
        <dbReference type="ChEBI" id="CHEBI:57945"/>
        <dbReference type="ChEBI" id="CHEBI:58066"/>
        <dbReference type="EC" id="1.2.1.88"/>
    </reaction>
</comment>
<evidence type="ECO:0000256" key="1">
    <source>
        <dbReference type="ARBA" id="ARBA00004786"/>
    </source>
</evidence>
<dbReference type="SUPFAM" id="SSF53720">
    <property type="entry name" value="ALDH-like"/>
    <property type="match status" value="1"/>
</dbReference>
<comment type="pathway">
    <text evidence="1">Amino-acid degradation; L-proline degradation into L-glutamate; L-glutamate from L-proline: step 2/2.</text>
</comment>
<dbReference type="InterPro" id="IPR016162">
    <property type="entry name" value="Ald_DH_N"/>
</dbReference>
<organism evidence="7 8">
    <name type="scientific">Endobacter medicaginis</name>
    <dbReference type="NCBI Taxonomy" id="1181271"/>
    <lineage>
        <taxon>Bacteria</taxon>
        <taxon>Pseudomonadati</taxon>
        <taxon>Pseudomonadota</taxon>
        <taxon>Alphaproteobacteria</taxon>
        <taxon>Acetobacterales</taxon>
        <taxon>Acetobacteraceae</taxon>
        <taxon>Endobacter</taxon>
    </lineage>
</organism>
<dbReference type="InterPro" id="IPR016161">
    <property type="entry name" value="Ald_DH/histidinol_DH"/>
</dbReference>
<keyword evidence="3" id="KW-0560">Oxidoreductase</keyword>
<dbReference type="PROSITE" id="PS00070">
    <property type="entry name" value="ALDEHYDE_DEHYDR_CYS"/>
    <property type="match status" value="1"/>
</dbReference>
<evidence type="ECO:0000259" key="6">
    <source>
        <dbReference type="Pfam" id="PF00171"/>
    </source>
</evidence>
<dbReference type="Proteomes" id="UP000565205">
    <property type="component" value="Unassembled WGS sequence"/>
</dbReference>
<protein>
    <recommendedName>
        <fullName evidence="2">L-glutamate gamma-semialdehyde dehydrogenase</fullName>
        <ecNumber evidence="2">1.2.1.88</ecNumber>
    </recommendedName>
</protein>
<dbReference type="PANTHER" id="PTHR42862:SF1">
    <property type="entry name" value="DELTA-1-PYRROLINE-5-CARBOXYLATE DEHYDROGENASE 2, ISOFORM A-RELATED"/>
    <property type="match status" value="1"/>
</dbReference>
<dbReference type="InterPro" id="IPR015590">
    <property type="entry name" value="Aldehyde_DH_dom"/>
</dbReference>
<evidence type="ECO:0000256" key="2">
    <source>
        <dbReference type="ARBA" id="ARBA00012884"/>
    </source>
</evidence>
<dbReference type="EMBL" id="JABXXQ010000145">
    <property type="protein sequence ID" value="NVN30385.1"/>
    <property type="molecule type" value="Genomic_DNA"/>
</dbReference>
<gene>
    <name evidence="7" type="ORF">HUK83_08565</name>
</gene>
<comment type="caution">
    <text evidence="7">The sequence shown here is derived from an EMBL/GenBank/DDBJ whole genome shotgun (WGS) entry which is preliminary data.</text>
</comment>
<dbReference type="PANTHER" id="PTHR42862">
    <property type="entry name" value="DELTA-1-PYRROLINE-5-CARBOXYLATE DEHYDROGENASE 1, ISOFORM A-RELATED"/>
    <property type="match status" value="1"/>
</dbReference>
<evidence type="ECO:0000256" key="4">
    <source>
        <dbReference type="ARBA" id="ARBA00023027"/>
    </source>
</evidence>
<proteinExistence type="predicted"/>
<dbReference type="EC" id="1.2.1.88" evidence="2"/>
<dbReference type="AlphaFoldDB" id="A0A850NSR6"/>
<dbReference type="RefSeq" id="WP_176623879.1">
    <property type="nucleotide sequence ID" value="NZ_JABXXQ010000145.1"/>
</dbReference>
<dbReference type="GO" id="GO:0010133">
    <property type="term" value="P:L-proline catabolic process to L-glutamate"/>
    <property type="evidence" value="ECO:0007669"/>
    <property type="project" value="TreeGrafter"/>
</dbReference>
<evidence type="ECO:0000256" key="3">
    <source>
        <dbReference type="ARBA" id="ARBA00023002"/>
    </source>
</evidence>
<dbReference type="Gene3D" id="3.40.605.10">
    <property type="entry name" value="Aldehyde Dehydrogenase, Chain A, domain 1"/>
    <property type="match status" value="1"/>
</dbReference>
<evidence type="ECO:0000313" key="8">
    <source>
        <dbReference type="Proteomes" id="UP000565205"/>
    </source>
</evidence>
<dbReference type="GO" id="GO:0009898">
    <property type="term" value="C:cytoplasmic side of plasma membrane"/>
    <property type="evidence" value="ECO:0007669"/>
    <property type="project" value="TreeGrafter"/>
</dbReference>
<evidence type="ECO:0000313" key="7">
    <source>
        <dbReference type="EMBL" id="NVN30385.1"/>
    </source>
</evidence>
<evidence type="ECO:0000256" key="5">
    <source>
        <dbReference type="ARBA" id="ARBA00048142"/>
    </source>
</evidence>
<dbReference type="InterPro" id="IPR016163">
    <property type="entry name" value="Ald_DH_C"/>
</dbReference>
<feature type="domain" description="Aldehyde dehydrogenase" evidence="6">
    <location>
        <begin position="3"/>
        <end position="265"/>
    </location>
</feature>
<dbReference type="InterPro" id="IPR016160">
    <property type="entry name" value="Ald_DH_CS_CYS"/>
</dbReference>
<accession>A0A850NSR6</accession>
<dbReference type="Gene3D" id="3.40.309.10">
    <property type="entry name" value="Aldehyde Dehydrogenase, Chain A, domain 2"/>
    <property type="match status" value="1"/>
</dbReference>
<dbReference type="InterPro" id="IPR050485">
    <property type="entry name" value="Proline_metab_enzyme"/>
</dbReference>
<dbReference type="Pfam" id="PF00171">
    <property type="entry name" value="Aldedh"/>
    <property type="match status" value="1"/>
</dbReference>
<reference evidence="7 8" key="1">
    <citation type="submission" date="2020-06" db="EMBL/GenBank/DDBJ databases">
        <title>Description of novel acetic acid bacteria.</title>
        <authorList>
            <person name="Sombolestani A."/>
        </authorList>
    </citation>
    <scope>NUCLEOTIDE SEQUENCE [LARGE SCALE GENOMIC DNA]</scope>
    <source>
        <strain evidence="7 8">LMG 26838</strain>
    </source>
</reference>